<feature type="active site" description="Proton acceptor; for glutaminase activity" evidence="7">
    <location>
        <position position="16"/>
    </location>
</feature>
<dbReference type="InterPro" id="IPR014445">
    <property type="entry name" value="Gln-dep_NAD_synthase"/>
</dbReference>
<dbReference type="NCBIfam" id="TIGR00552">
    <property type="entry name" value="nadE"/>
    <property type="match status" value="1"/>
</dbReference>
<dbReference type="NCBIfam" id="NF010588">
    <property type="entry name" value="PRK13981.1"/>
    <property type="match status" value="1"/>
</dbReference>
<comment type="catalytic activity">
    <reaction evidence="7 8">
        <text>deamido-NAD(+) + L-glutamine + ATP + H2O = L-glutamate + AMP + diphosphate + NAD(+) + H(+)</text>
        <dbReference type="Rhea" id="RHEA:24384"/>
        <dbReference type="ChEBI" id="CHEBI:15377"/>
        <dbReference type="ChEBI" id="CHEBI:15378"/>
        <dbReference type="ChEBI" id="CHEBI:29985"/>
        <dbReference type="ChEBI" id="CHEBI:30616"/>
        <dbReference type="ChEBI" id="CHEBI:33019"/>
        <dbReference type="ChEBI" id="CHEBI:57540"/>
        <dbReference type="ChEBI" id="CHEBI:58359"/>
        <dbReference type="ChEBI" id="CHEBI:58437"/>
        <dbReference type="ChEBI" id="CHEBI:456215"/>
        <dbReference type="EC" id="6.3.5.1"/>
    </reaction>
</comment>
<dbReference type="InParanoid" id="Q0EXQ6"/>
<dbReference type="PROSITE" id="PS50263">
    <property type="entry name" value="CN_HYDROLASE"/>
    <property type="match status" value="1"/>
</dbReference>
<feature type="active site" description="For glutaminase activity" evidence="7">
    <location>
        <position position="83"/>
    </location>
</feature>
<evidence type="ECO:0000256" key="9">
    <source>
        <dbReference type="RuleBase" id="RU003811"/>
    </source>
</evidence>
<feature type="binding site" evidence="7">
    <location>
        <position position="89"/>
    </location>
    <ligand>
        <name>L-glutamine</name>
        <dbReference type="ChEBI" id="CHEBI:58359"/>
    </ligand>
</feature>
<dbReference type="InterPro" id="IPR036526">
    <property type="entry name" value="C-N_Hydrolase_sf"/>
</dbReference>
<evidence type="ECO:0000256" key="4">
    <source>
        <dbReference type="ARBA" id="ARBA00022741"/>
    </source>
</evidence>
<feature type="binding site" evidence="7">
    <location>
        <position position="370"/>
    </location>
    <ligand>
        <name>deamido-NAD(+)</name>
        <dbReference type="ChEBI" id="CHEBI:58437"/>
        <note>ligand shared between two neighboring subunits</note>
    </ligand>
</feature>
<dbReference type="CDD" id="cd07570">
    <property type="entry name" value="GAT_Gln-NAD-synth"/>
    <property type="match status" value="1"/>
</dbReference>
<feature type="binding site" evidence="7">
    <location>
        <position position="152"/>
    </location>
    <ligand>
        <name>L-glutamine</name>
        <dbReference type="ChEBI" id="CHEBI:58359"/>
    </ligand>
</feature>
<feature type="binding site" evidence="7">
    <location>
        <position position="341"/>
    </location>
    <ligand>
        <name>deamido-NAD(+)</name>
        <dbReference type="ChEBI" id="CHEBI:58437"/>
        <note>ligand shared between two neighboring subunits</note>
    </ligand>
</feature>
<dbReference type="HAMAP" id="MF_02090">
    <property type="entry name" value="NadE_glutamine_dep"/>
    <property type="match status" value="1"/>
</dbReference>
<gene>
    <name evidence="7" type="primary">nadE</name>
    <name evidence="12" type="ORF">SPV1_00912</name>
</gene>
<keyword evidence="4 7" id="KW-0547">Nucleotide-binding</keyword>
<feature type="active site" description="Nucleophile; for glutaminase activity" evidence="7">
    <location>
        <position position="120"/>
    </location>
</feature>
<name>Q0EXQ6_9PROT</name>
<comment type="caution">
    <text evidence="12">The sequence shown here is derived from an EMBL/GenBank/DDBJ whole genome shotgun (WGS) entry which is preliminary data.</text>
</comment>
<dbReference type="CDD" id="cd00553">
    <property type="entry name" value="NAD_synthase"/>
    <property type="match status" value="1"/>
</dbReference>
<evidence type="ECO:0000259" key="11">
    <source>
        <dbReference type="PROSITE" id="PS50263"/>
    </source>
</evidence>
<comment type="caution">
    <text evidence="7">Lacks conserved residue(s) required for the propagation of feature annotation.</text>
</comment>
<dbReference type="STRING" id="314344.AL013_12920"/>
<keyword evidence="5 7" id="KW-0067">ATP-binding</keyword>
<keyword evidence="13" id="KW-1185">Reference proteome</keyword>
<dbReference type="InterPro" id="IPR003694">
    <property type="entry name" value="NAD_synthase"/>
</dbReference>
<dbReference type="GO" id="GO:0009435">
    <property type="term" value="P:NAD+ biosynthetic process"/>
    <property type="evidence" value="ECO:0007669"/>
    <property type="project" value="UniProtKB-UniRule"/>
</dbReference>
<dbReference type="InterPro" id="IPR022310">
    <property type="entry name" value="NAD/GMP_synthase"/>
</dbReference>
<dbReference type="UniPathway" id="UPA00253">
    <property type="reaction ID" value="UER00334"/>
</dbReference>
<evidence type="ECO:0000256" key="5">
    <source>
        <dbReference type="ARBA" id="ARBA00022840"/>
    </source>
</evidence>
<evidence type="ECO:0000313" key="12">
    <source>
        <dbReference type="EMBL" id="EAU54146.1"/>
    </source>
</evidence>
<keyword evidence="6 7" id="KW-0520">NAD</keyword>
<feature type="domain" description="CN hydrolase" evidence="11">
    <location>
        <begin position="1"/>
        <end position="219"/>
    </location>
</feature>
<dbReference type="HOGENOM" id="CLU_022313_2_0_0"/>
<comment type="pathway">
    <text evidence="1 7 8">Cofactor biosynthesis; NAD(+) biosynthesis; NAD(+) from deamido-NAD(+) (L-Gln route): step 1/1.</text>
</comment>
<evidence type="ECO:0000256" key="7">
    <source>
        <dbReference type="HAMAP-Rule" id="MF_02090"/>
    </source>
</evidence>
<dbReference type="Gene3D" id="3.40.50.620">
    <property type="entry name" value="HUPs"/>
    <property type="match status" value="1"/>
</dbReference>
<keyword evidence="3 7" id="KW-0436">Ligase</keyword>
<evidence type="ECO:0000313" key="13">
    <source>
        <dbReference type="Proteomes" id="UP000005297"/>
    </source>
</evidence>
<dbReference type="SUPFAM" id="SSF56317">
    <property type="entry name" value="Carbon-nitrogen hydrolase"/>
    <property type="match status" value="1"/>
</dbReference>
<proteinExistence type="inferred from homology"/>
<dbReference type="GO" id="GO:0005737">
    <property type="term" value="C:cytoplasm"/>
    <property type="evidence" value="ECO:0007669"/>
    <property type="project" value="InterPro"/>
</dbReference>
<dbReference type="InterPro" id="IPR003010">
    <property type="entry name" value="C-N_Hydrolase"/>
</dbReference>
<dbReference type="GO" id="GO:0005524">
    <property type="term" value="F:ATP binding"/>
    <property type="evidence" value="ECO:0007669"/>
    <property type="project" value="UniProtKB-UniRule"/>
</dbReference>
<dbReference type="PANTHER" id="PTHR23090:SF9">
    <property type="entry name" value="GLUTAMINE-DEPENDENT NAD(+) SYNTHETASE"/>
    <property type="match status" value="1"/>
</dbReference>
<evidence type="ECO:0000256" key="10">
    <source>
        <dbReference type="SAM" id="MobiDB-lite"/>
    </source>
</evidence>
<dbReference type="Pfam" id="PF00795">
    <property type="entry name" value="CN_hydrolase"/>
    <property type="match status" value="1"/>
</dbReference>
<accession>Q0EXQ6</accession>
<dbReference type="Gene3D" id="3.60.110.10">
    <property type="entry name" value="Carbon-nitrogen hydrolase"/>
    <property type="match status" value="1"/>
</dbReference>
<dbReference type="EMBL" id="AATS01000012">
    <property type="protein sequence ID" value="EAU54146.1"/>
    <property type="molecule type" value="Genomic_DNA"/>
</dbReference>
<evidence type="ECO:0000256" key="1">
    <source>
        <dbReference type="ARBA" id="ARBA00005188"/>
    </source>
</evidence>
<dbReference type="InterPro" id="IPR014729">
    <property type="entry name" value="Rossmann-like_a/b/a_fold"/>
</dbReference>
<dbReference type="SUPFAM" id="SSF52402">
    <property type="entry name" value="Adenine nucleotide alpha hydrolases-like"/>
    <property type="match status" value="1"/>
</dbReference>
<dbReference type="GO" id="GO:0003952">
    <property type="term" value="F:NAD+ synthase (glutamine-hydrolyzing) activity"/>
    <property type="evidence" value="ECO:0007669"/>
    <property type="project" value="UniProtKB-UniRule"/>
</dbReference>
<dbReference type="eggNOG" id="COG0388">
    <property type="taxonomic scope" value="Bacteria"/>
</dbReference>
<comment type="function">
    <text evidence="7">Catalyzes the ATP-dependent amidation of deamido-NAD to form NAD. Uses L-glutamine as a nitrogen source.</text>
</comment>
<comment type="similarity">
    <text evidence="9">Belongs to the NAD synthetase family.</text>
</comment>
<feature type="binding site" evidence="7">
    <location>
        <position position="480"/>
    </location>
    <ligand>
        <name>deamido-NAD(+)</name>
        <dbReference type="ChEBI" id="CHEBI:58437"/>
        <note>ligand shared between two neighboring subunits</note>
    </ligand>
</feature>
<dbReference type="GO" id="GO:0008795">
    <property type="term" value="F:NAD+ synthase activity"/>
    <property type="evidence" value="ECO:0007669"/>
    <property type="project" value="UniProtKB-UniRule"/>
</dbReference>
<evidence type="ECO:0000256" key="6">
    <source>
        <dbReference type="ARBA" id="ARBA00023027"/>
    </source>
</evidence>
<feature type="binding site" evidence="7">
    <location>
        <begin position="255"/>
        <end position="262"/>
    </location>
    <ligand>
        <name>ATP</name>
        <dbReference type="ChEBI" id="CHEBI:30616"/>
    </ligand>
</feature>
<dbReference type="Proteomes" id="UP000005297">
    <property type="component" value="Unassembled WGS sequence"/>
</dbReference>
<evidence type="ECO:0000256" key="8">
    <source>
        <dbReference type="PIRNR" id="PIRNR006630"/>
    </source>
</evidence>
<protein>
    <recommendedName>
        <fullName evidence="7 8">Glutamine-dependent NAD(+) synthetase</fullName>
        <ecNumber evidence="7 8">6.3.5.1</ecNumber>
    </recommendedName>
    <alternativeName>
        <fullName evidence="7 8">NAD(+) synthase [glutamine-hydrolyzing]</fullName>
    </alternativeName>
</protein>
<dbReference type="PANTHER" id="PTHR23090">
    <property type="entry name" value="NH 3 /GLUTAMINE-DEPENDENT NAD + SYNTHETASE"/>
    <property type="match status" value="1"/>
</dbReference>
<dbReference type="FunFam" id="3.40.50.620:FF:000106">
    <property type="entry name" value="Glutamine-dependent NAD(+) synthetase"/>
    <property type="match status" value="1"/>
</dbReference>
<reference evidence="12 13" key="1">
    <citation type="submission" date="2006-09" db="EMBL/GenBank/DDBJ databases">
        <authorList>
            <person name="Emerson D."/>
            <person name="Ferriera S."/>
            <person name="Johnson J."/>
            <person name="Kravitz S."/>
            <person name="Halpern A."/>
            <person name="Remington K."/>
            <person name="Beeson K."/>
            <person name="Tran B."/>
            <person name="Rogers Y.-H."/>
            <person name="Friedman R."/>
            <person name="Venter J.C."/>
        </authorList>
    </citation>
    <scope>NUCLEOTIDE SEQUENCE [LARGE SCALE GENOMIC DNA]</scope>
    <source>
        <strain evidence="12 13">PV-1</strain>
    </source>
</reference>
<comment type="similarity">
    <text evidence="2 7 8">In the C-terminal section; belongs to the NAD synthetase family.</text>
</comment>
<feature type="binding site" evidence="7">
    <location>
        <position position="146"/>
    </location>
    <ligand>
        <name>L-glutamine</name>
        <dbReference type="ChEBI" id="CHEBI:58359"/>
    </ligand>
</feature>
<dbReference type="GO" id="GO:0004359">
    <property type="term" value="F:glutaminase activity"/>
    <property type="evidence" value="ECO:0007669"/>
    <property type="project" value="InterPro"/>
</dbReference>
<feature type="region of interest" description="Disordered" evidence="10">
    <location>
        <begin position="414"/>
        <end position="433"/>
    </location>
</feature>
<dbReference type="EC" id="6.3.5.1" evidence="7 8"/>
<dbReference type="AlphaFoldDB" id="Q0EXQ6"/>
<dbReference type="eggNOG" id="COG0171">
    <property type="taxonomic scope" value="Bacteria"/>
</dbReference>
<feature type="binding site" evidence="7">
    <location>
        <position position="365"/>
    </location>
    <ligand>
        <name>ATP</name>
        <dbReference type="ChEBI" id="CHEBI:30616"/>
    </ligand>
</feature>
<evidence type="ECO:0000256" key="3">
    <source>
        <dbReference type="ARBA" id="ARBA00022598"/>
    </source>
</evidence>
<sequence>MTQAEAKLCDLVVLPELVVTGYPPEDLLLRPSFMDEVDAAVDAIIKASRNTCVVFGSPRRFGKVLRNSVFLAQHGKLLGIYDKQFLPNYGVFDECRYFEPGDGEQCLFDVNAWRVGVGVCEDLWHDELALRQQSMCCDVWLNLNASPFHVGKQSEREALVRRRAISFSTPLVYVNPVGGQDEIVFDGGSHVVDAAGHLIMRAPLFECRGTVVDLAAVGQTDIAPLSESLAQMYQALVTGVSDYVLRNGCHQVVIGLSGGIDSALTAAIAVDALGAANVLGVLLPSRYSSDHSLADATALVENLGMDAITLPIAAGVDTVEQILAETFAGWGKSEPDVTEENIQARMRGLLLMAISNKTGRMVLTTGNKSEMAVGYATLYGDMAGGFAVLKDVYKTEVFALCRWLNRDSEVIPENTITKPPSAELRPDQKDSDSLPDYDVLDAILTASIEERLGVDEIAARGYDKAEVKRVVRMLQLAEYKRRQAPPGVKITERAFGRDRRYPITHGFRE</sequence>
<organism evidence="12 13">
    <name type="scientific">Mariprofundus ferrooxydans PV-1</name>
    <dbReference type="NCBI Taxonomy" id="314345"/>
    <lineage>
        <taxon>Bacteria</taxon>
        <taxon>Pseudomonadati</taxon>
        <taxon>Pseudomonadota</taxon>
        <taxon>Candidatius Mariprofundia</taxon>
        <taxon>Mariprofundales</taxon>
        <taxon>Mariprofundaceae</taxon>
        <taxon>Mariprofundus</taxon>
    </lineage>
</organism>
<dbReference type="PIRSF" id="PIRSF006630">
    <property type="entry name" value="NADS_GAT"/>
    <property type="match status" value="1"/>
</dbReference>
<evidence type="ECO:0000256" key="2">
    <source>
        <dbReference type="ARBA" id="ARBA00007145"/>
    </source>
</evidence>
<dbReference type="Pfam" id="PF02540">
    <property type="entry name" value="NAD_synthase"/>
    <property type="match status" value="1"/>
</dbReference>